<dbReference type="Gramene" id="OMO87039">
    <property type="protein sequence ID" value="OMO87039"/>
    <property type="gene ID" value="CCACVL1_09294"/>
</dbReference>
<dbReference type="OMA" id="LMIEGKC"/>
<dbReference type="PRINTS" id="PR00364">
    <property type="entry name" value="DISEASERSIST"/>
</dbReference>
<dbReference type="InterPro" id="IPR042197">
    <property type="entry name" value="Apaf_helical"/>
</dbReference>
<keyword evidence="1" id="KW-0433">Leucine-rich repeat</keyword>
<dbReference type="Pfam" id="PF00931">
    <property type="entry name" value="NB-ARC"/>
    <property type="match status" value="1"/>
</dbReference>
<name>A0A1R3IWT3_COCAP</name>
<feature type="domain" description="Disease resistance protein winged helix" evidence="9">
    <location>
        <begin position="422"/>
        <end position="463"/>
    </location>
</feature>
<keyword evidence="12" id="KW-1185">Reference proteome</keyword>
<dbReference type="Gene3D" id="3.80.10.10">
    <property type="entry name" value="Ribonuclease Inhibitor"/>
    <property type="match status" value="2"/>
</dbReference>
<dbReference type="InterPro" id="IPR032675">
    <property type="entry name" value="LRR_dom_sf"/>
</dbReference>
<feature type="domain" description="NB-ARC" evidence="7">
    <location>
        <begin position="178"/>
        <end position="347"/>
    </location>
</feature>
<dbReference type="SUPFAM" id="SSF52058">
    <property type="entry name" value="L domain-like"/>
    <property type="match status" value="2"/>
</dbReference>
<dbReference type="FunFam" id="3.40.50.300:FF:001091">
    <property type="entry name" value="Probable disease resistance protein At1g61300"/>
    <property type="match status" value="1"/>
</dbReference>
<dbReference type="Gene3D" id="1.20.5.4130">
    <property type="match status" value="1"/>
</dbReference>
<reference evidence="11 12" key="1">
    <citation type="submission" date="2013-09" db="EMBL/GenBank/DDBJ databases">
        <title>Corchorus capsularis genome sequencing.</title>
        <authorList>
            <person name="Alam M."/>
            <person name="Haque M.S."/>
            <person name="Islam M.S."/>
            <person name="Emdad E.M."/>
            <person name="Islam M.M."/>
            <person name="Ahmed B."/>
            <person name="Halim A."/>
            <person name="Hossen Q.M.M."/>
            <person name="Hossain M.Z."/>
            <person name="Ahmed R."/>
            <person name="Khan M.M."/>
            <person name="Islam R."/>
            <person name="Rashid M.M."/>
            <person name="Khan S.A."/>
            <person name="Rahman M.S."/>
            <person name="Alam M."/>
        </authorList>
    </citation>
    <scope>NUCLEOTIDE SEQUENCE [LARGE SCALE GENOMIC DNA]</scope>
    <source>
        <strain evidence="12">cv. CVL-1</strain>
        <tissue evidence="11">Whole seedling</tissue>
    </source>
</reference>
<dbReference type="InterPro" id="IPR058922">
    <property type="entry name" value="WHD_DRP"/>
</dbReference>
<dbReference type="GO" id="GO:0043531">
    <property type="term" value="F:ADP binding"/>
    <property type="evidence" value="ECO:0007669"/>
    <property type="project" value="InterPro"/>
</dbReference>
<dbReference type="GO" id="GO:0051707">
    <property type="term" value="P:response to other organism"/>
    <property type="evidence" value="ECO:0007669"/>
    <property type="project" value="UniProtKB-ARBA"/>
</dbReference>
<feature type="region of interest" description="Disordered" evidence="6">
    <location>
        <begin position="1308"/>
        <end position="1345"/>
    </location>
</feature>
<dbReference type="Pfam" id="PF18052">
    <property type="entry name" value="Rx_N"/>
    <property type="match status" value="1"/>
</dbReference>
<evidence type="ECO:0000256" key="1">
    <source>
        <dbReference type="ARBA" id="ARBA00022614"/>
    </source>
</evidence>
<keyword evidence="5" id="KW-0067">ATP-binding</keyword>
<dbReference type="Gene3D" id="3.40.50.300">
    <property type="entry name" value="P-loop containing nucleotide triphosphate hydrolases"/>
    <property type="match status" value="1"/>
</dbReference>
<dbReference type="GO" id="GO:0005524">
    <property type="term" value="F:ATP binding"/>
    <property type="evidence" value="ECO:0007669"/>
    <property type="project" value="UniProtKB-KW"/>
</dbReference>
<dbReference type="Pfam" id="PF23559">
    <property type="entry name" value="WHD_DRP"/>
    <property type="match status" value="1"/>
</dbReference>
<keyword evidence="2" id="KW-0677">Repeat</keyword>
<proteinExistence type="predicted"/>
<dbReference type="PANTHER" id="PTHR36766:SF31">
    <property type="entry name" value="DISEASE RESISTANCE RPP13-LIKE PROTEIN 1"/>
    <property type="match status" value="1"/>
</dbReference>
<dbReference type="InterPro" id="IPR027417">
    <property type="entry name" value="P-loop_NTPase"/>
</dbReference>
<evidence type="ECO:0000256" key="5">
    <source>
        <dbReference type="ARBA" id="ARBA00022840"/>
    </source>
</evidence>
<feature type="compositionally biased region" description="Low complexity" evidence="6">
    <location>
        <begin position="1318"/>
        <end position="1329"/>
    </location>
</feature>
<dbReference type="Proteomes" id="UP000188268">
    <property type="component" value="Unassembled WGS sequence"/>
</dbReference>
<evidence type="ECO:0000256" key="4">
    <source>
        <dbReference type="ARBA" id="ARBA00022821"/>
    </source>
</evidence>
<dbReference type="InterPro" id="IPR041118">
    <property type="entry name" value="Rx_N"/>
</dbReference>
<evidence type="ECO:0000313" key="12">
    <source>
        <dbReference type="Proteomes" id="UP000188268"/>
    </source>
</evidence>
<comment type="caution">
    <text evidence="11">The sequence shown here is derived from an EMBL/GenBank/DDBJ whole genome shotgun (WGS) entry which is preliminary data.</text>
</comment>
<keyword evidence="4" id="KW-0611">Plant defense</keyword>
<protein>
    <submittedName>
        <fullName evidence="11">Disease resistance protein</fullName>
    </submittedName>
</protein>
<dbReference type="InterPro" id="IPR056789">
    <property type="entry name" value="LRR_R13L1-DRL21"/>
</dbReference>
<dbReference type="EMBL" id="AWWV01009325">
    <property type="protein sequence ID" value="OMO87039.1"/>
    <property type="molecule type" value="Genomic_DNA"/>
</dbReference>
<gene>
    <name evidence="11" type="ORF">CCACVL1_09294</name>
</gene>
<feature type="domain" description="Disease resistance N-terminal" evidence="8">
    <location>
        <begin position="10"/>
        <end position="102"/>
    </location>
</feature>
<evidence type="ECO:0000259" key="7">
    <source>
        <dbReference type="Pfam" id="PF00931"/>
    </source>
</evidence>
<organism evidence="11 12">
    <name type="scientific">Corchorus capsularis</name>
    <name type="common">Jute</name>
    <dbReference type="NCBI Taxonomy" id="210143"/>
    <lineage>
        <taxon>Eukaryota</taxon>
        <taxon>Viridiplantae</taxon>
        <taxon>Streptophyta</taxon>
        <taxon>Embryophyta</taxon>
        <taxon>Tracheophyta</taxon>
        <taxon>Spermatophyta</taxon>
        <taxon>Magnoliopsida</taxon>
        <taxon>eudicotyledons</taxon>
        <taxon>Gunneridae</taxon>
        <taxon>Pentapetalae</taxon>
        <taxon>rosids</taxon>
        <taxon>malvids</taxon>
        <taxon>Malvales</taxon>
        <taxon>Malvaceae</taxon>
        <taxon>Grewioideae</taxon>
        <taxon>Apeibeae</taxon>
        <taxon>Corchorus</taxon>
    </lineage>
</organism>
<evidence type="ECO:0000256" key="2">
    <source>
        <dbReference type="ARBA" id="ARBA00022737"/>
    </source>
</evidence>
<feature type="domain" description="R13L1/DRL21-like LRR repeat region" evidence="10">
    <location>
        <begin position="652"/>
        <end position="791"/>
    </location>
</feature>
<evidence type="ECO:0000256" key="6">
    <source>
        <dbReference type="SAM" id="MobiDB-lite"/>
    </source>
</evidence>
<dbReference type="Pfam" id="PF25019">
    <property type="entry name" value="LRR_R13L1-DRL21"/>
    <property type="match status" value="1"/>
</dbReference>
<evidence type="ECO:0000256" key="3">
    <source>
        <dbReference type="ARBA" id="ARBA00022741"/>
    </source>
</evidence>
<evidence type="ECO:0000259" key="10">
    <source>
        <dbReference type="Pfam" id="PF25019"/>
    </source>
</evidence>
<dbReference type="STRING" id="210143.A0A1R3IWT3"/>
<dbReference type="PANTHER" id="PTHR36766">
    <property type="entry name" value="PLANT BROAD-SPECTRUM MILDEW RESISTANCE PROTEIN RPW8"/>
    <property type="match status" value="1"/>
</dbReference>
<accession>A0A1R3IWT3</accession>
<evidence type="ECO:0000259" key="9">
    <source>
        <dbReference type="Pfam" id="PF23559"/>
    </source>
</evidence>
<dbReference type="Gene3D" id="1.10.8.430">
    <property type="entry name" value="Helical domain of apoptotic protease-activating factors"/>
    <property type="match status" value="1"/>
</dbReference>
<dbReference type="GO" id="GO:0006952">
    <property type="term" value="P:defense response"/>
    <property type="evidence" value="ECO:0007669"/>
    <property type="project" value="UniProtKB-KW"/>
</dbReference>
<dbReference type="InterPro" id="IPR002182">
    <property type="entry name" value="NB-ARC"/>
</dbReference>
<sequence>MAGALVGGAFLSASLQVLFDRMASRQVTDFIRGKKLEKLLLMNLKSTLMSVRAVVDDAEDKQITKPSVKDWLSELKDAVYDAEDFLDEIAYEALRTSLESEDQTTSTKVSRFFSSLNPFNKRIMESKLEEILKRLECLVSQKDILGLKDCRAEKSFQRSPATSLVDESCVYGRVDEKEAIMEFLRPEYASGNQIDVIPIVGMGGVGKTTLAQLVYNDKRVDGWFDLKAWVCVSDEFDAFRVTETILQQITPGCDGSLDLNQLQLKLKEKLLGKKFLFILDDVWNENSVDWEALTSPFHFGAKSSKIVVTTRNDKVADIMRTVPTYHLNVLSSEDCWHVFAKRAFANTNPSRHPNLKAIGEAIVKKCSGLPLAAKTLGGLLRCKLDVEEWNTVLTSNLWDIRDDARTTRSAVDGRRSFGILSENVTMEEQGSEYFKDLTSRSFFQQATQDKSCFVMHDLISDLANSISGELFCRLESGVTSCKATKKTRHVSNIQEYYDVRNKFEALCEAKGLRTFLTLENQYSGNYISKMVVNDLVMRSKSLRMLSLAKHSNVSEVPEEIGELKHLRYLDLSRTSIERLPNSLCALYNLQTIKLFYCFSLVELPEDMGKLINMHHLDIRGTSLKKMPPGMGKLEGLNVLTDFVVGKHDGSNIGELGKLKHLQGSLAISNLKNVVSAWDAKDTGLKDKVQLKELQLVWGNNEIKFNIEDNSDDDDIGDDSEHERKILDQLEPHTELEQLVINYYRSTRFAEWVGHPSFSNVASVKLSSCKNCCLLPPLGQLPSLKSLSIKRCAKIVTVGDEFYRNNNDASNCPKLTKSLPKHLPCLRKLVIIRCRKLEGLLPRAPSIEKVHLMGCDALQMEALPCGLRELLIEDLRINDSIMEQMLQPCTSLENLYIDKCSELRSLPEGSSLAMTLKKLSIEESNVLDDSKILSYTSLQSLEKRDSRCKGVESFPLGSFPLLNSLMVSRCEELKWIIGALENAPAPLSSSCCLNFLQIMGCPNLICFDKLEGFYAPNLTTLNLLRCGKLKALPEQMHSLFPSLEEFWIEECPKIEGFPKEGLPSKLKRLSIGGGCKKVIEGMMIGRRDRKWSLHSLPSLEYLSISGEGGEEKEGIESFPDEHLLPSSLTRLLISSFPNLKSLESKAFQHLTSLRQLNIYNCPSLQSMPEKRWSSTPLNLLSRLVDSRDITELQLKQSDCHSLSIFTTFSTDTPSGIFHRCGNGLFRGLISQMLEPDPQACIRTFGCFLFISIAKGSHLQQLYANKQKATDGPYAQILDVNAKSPPISPDNEGRRVQFGEAMAMVIGHEKNGDNTKRSHGNSLSSSSNDISRTYHESEMPLALSMAT</sequence>
<evidence type="ECO:0000313" key="11">
    <source>
        <dbReference type="EMBL" id="OMO87039.1"/>
    </source>
</evidence>
<evidence type="ECO:0000259" key="8">
    <source>
        <dbReference type="Pfam" id="PF18052"/>
    </source>
</evidence>
<dbReference type="OrthoDB" id="37484at2759"/>
<keyword evidence="3" id="KW-0547">Nucleotide-binding</keyword>
<dbReference type="SUPFAM" id="SSF52540">
    <property type="entry name" value="P-loop containing nucleoside triphosphate hydrolases"/>
    <property type="match status" value="1"/>
</dbReference>